<keyword evidence="9 13" id="KW-1133">Transmembrane helix</keyword>
<organism evidence="15 16">
    <name type="scientific">Sphingomonas prati</name>
    <dbReference type="NCBI Taxonomy" id="1843237"/>
    <lineage>
        <taxon>Bacteria</taxon>
        <taxon>Pseudomonadati</taxon>
        <taxon>Pseudomonadota</taxon>
        <taxon>Alphaproteobacteria</taxon>
        <taxon>Sphingomonadales</taxon>
        <taxon>Sphingomonadaceae</taxon>
        <taxon>Sphingomonas</taxon>
    </lineage>
</organism>
<evidence type="ECO:0000256" key="2">
    <source>
        <dbReference type="ARBA" id="ARBA00004651"/>
    </source>
</evidence>
<keyword evidence="10" id="KW-0408">Iron</keyword>
<keyword evidence="4" id="KW-1003">Cell membrane</keyword>
<protein>
    <submittedName>
        <fullName evidence="15">Cytochrome b561</fullName>
    </submittedName>
</protein>
<dbReference type="InterPro" id="IPR052168">
    <property type="entry name" value="Cytochrome_b561_oxidase"/>
</dbReference>
<evidence type="ECO:0000256" key="9">
    <source>
        <dbReference type="ARBA" id="ARBA00022989"/>
    </source>
</evidence>
<keyword evidence="5" id="KW-0349">Heme</keyword>
<dbReference type="SUPFAM" id="SSF81342">
    <property type="entry name" value="Transmembrane di-heme cytochromes"/>
    <property type="match status" value="1"/>
</dbReference>
<name>A0A7W9BT33_9SPHN</name>
<dbReference type="PANTHER" id="PTHR30529:SF1">
    <property type="entry name" value="CYTOCHROME B561 HOMOLOG 2"/>
    <property type="match status" value="1"/>
</dbReference>
<evidence type="ECO:0000256" key="11">
    <source>
        <dbReference type="ARBA" id="ARBA00023136"/>
    </source>
</evidence>
<evidence type="ECO:0000256" key="6">
    <source>
        <dbReference type="ARBA" id="ARBA00022692"/>
    </source>
</evidence>
<evidence type="ECO:0000256" key="7">
    <source>
        <dbReference type="ARBA" id="ARBA00022723"/>
    </source>
</evidence>
<dbReference type="RefSeq" id="WP_157175725.1">
    <property type="nucleotide sequence ID" value="NZ_BMJP01000001.1"/>
</dbReference>
<comment type="subcellular location">
    <subcellularLocation>
        <location evidence="2">Cell membrane</location>
        <topology evidence="2">Multi-pass membrane protein</topology>
    </subcellularLocation>
</comment>
<evidence type="ECO:0000256" key="5">
    <source>
        <dbReference type="ARBA" id="ARBA00022617"/>
    </source>
</evidence>
<evidence type="ECO:0000256" key="3">
    <source>
        <dbReference type="ARBA" id="ARBA00022448"/>
    </source>
</evidence>
<keyword evidence="6 13" id="KW-0812">Transmembrane</keyword>
<keyword evidence="8" id="KW-0249">Electron transport</keyword>
<comment type="similarity">
    <text evidence="12">Belongs to the cytochrome b561 family.</text>
</comment>
<dbReference type="AlphaFoldDB" id="A0A7W9BT33"/>
<feature type="domain" description="Cytochrome b561 bacterial/Ni-hydrogenase" evidence="14">
    <location>
        <begin position="16"/>
        <end position="183"/>
    </location>
</feature>
<evidence type="ECO:0000256" key="1">
    <source>
        <dbReference type="ARBA" id="ARBA00001970"/>
    </source>
</evidence>
<reference evidence="15 16" key="1">
    <citation type="submission" date="2020-08" db="EMBL/GenBank/DDBJ databases">
        <title>Genomic Encyclopedia of Type Strains, Phase IV (KMG-IV): sequencing the most valuable type-strain genomes for metagenomic binning, comparative biology and taxonomic classification.</title>
        <authorList>
            <person name="Goeker M."/>
        </authorList>
    </citation>
    <scope>NUCLEOTIDE SEQUENCE [LARGE SCALE GENOMIC DNA]</scope>
    <source>
        <strain evidence="15 16">DSM 103336</strain>
    </source>
</reference>
<evidence type="ECO:0000256" key="10">
    <source>
        <dbReference type="ARBA" id="ARBA00023004"/>
    </source>
</evidence>
<gene>
    <name evidence="15" type="ORF">FHS99_002085</name>
</gene>
<evidence type="ECO:0000256" key="8">
    <source>
        <dbReference type="ARBA" id="ARBA00022982"/>
    </source>
</evidence>
<evidence type="ECO:0000313" key="16">
    <source>
        <dbReference type="Proteomes" id="UP000546701"/>
    </source>
</evidence>
<evidence type="ECO:0000259" key="14">
    <source>
        <dbReference type="Pfam" id="PF01292"/>
    </source>
</evidence>
<dbReference type="Proteomes" id="UP000546701">
    <property type="component" value="Unassembled WGS sequence"/>
</dbReference>
<evidence type="ECO:0000256" key="13">
    <source>
        <dbReference type="SAM" id="Phobius"/>
    </source>
</evidence>
<keyword evidence="3" id="KW-0813">Transport</keyword>
<feature type="transmembrane region" description="Helical" evidence="13">
    <location>
        <begin position="20"/>
        <end position="41"/>
    </location>
</feature>
<keyword evidence="11 13" id="KW-0472">Membrane</keyword>
<accession>A0A7W9BT33</accession>
<dbReference type="GO" id="GO:0005886">
    <property type="term" value="C:plasma membrane"/>
    <property type="evidence" value="ECO:0007669"/>
    <property type="project" value="UniProtKB-SubCell"/>
</dbReference>
<evidence type="ECO:0000256" key="4">
    <source>
        <dbReference type="ARBA" id="ARBA00022475"/>
    </source>
</evidence>
<dbReference type="Gene3D" id="1.20.950.20">
    <property type="entry name" value="Transmembrane di-heme cytochromes, Chain C"/>
    <property type="match status" value="1"/>
</dbReference>
<comment type="cofactor">
    <cofactor evidence="1">
        <name>heme b</name>
        <dbReference type="ChEBI" id="CHEBI:60344"/>
    </cofactor>
</comment>
<dbReference type="GO" id="GO:0046872">
    <property type="term" value="F:metal ion binding"/>
    <property type="evidence" value="ECO:0007669"/>
    <property type="project" value="UniProtKB-KW"/>
</dbReference>
<evidence type="ECO:0000313" key="15">
    <source>
        <dbReference type="EMBL" id="MBB5729600.1"/>
    </source>
</evidence>
<sequence length="187" mass="20615">MLAPEPYRPDRDRGRRYSSVAITFHWTIAVLVIANLAIGLLHDALRGVQLMPIHKSIGITVLALSIARLMWRLAHPAPALPGDVPGWQRAVAHITHWALYALMILMPATGWWMVSAGAKKYPLDWFGLFPVPFLPVTAGGDISHAAHELLGWAMLALVALHVAAALKHHFVDRDTVLVRMLPGSGRR</sequence>
<evidence type="ECO:0000256" key="12">
    <source>
        <dbReference type="ARBA" id="ARBA00037975"/>
    </source>
</evidence>
<dbReference type="EMBL" id="JACIJR010000004">
    <property type="protein sequence ID" value="MBB5729600.1"/>
    <property type="molecule type" value="Genomic_DNA"/>
</dbReference>
<dbReference type="PANTHER" id="PTHR30529">
    <property type="entry name" value="CYTOCHROME B561"/>
    <property type="match status" value="1"/>
</dbReference>
<proteinExistence type="inferred from homology"/>
<dbReference type="GO" id="GO:0022904">
    <property type="term" value="P:respiratory electron transport chain"/>
    <property type="evidence" value="ECO:0007669"/>
    <property type="project" value="InterPro"/>
</dbReference>
<comment type="caution">
    <text evidence="15">The sequence shown here is derived from an EMBL/GenBank/DDBJ whole genome shotgun (WGS) entry which is preliminary data.</text>
</comment>
<dbReference type="OrthoDB" id="1247465at2"/>
<feature type="transmembrane region" description="Helical" evidence="13">
    <location>
        <begin position="94"/>
        <end position="113"/>
    </location>
</feature>
<dbReference type="GO" id="GO:0020037">
    <property type="term" value="F:heme binding"/>
    <property type="evidence" value="ECO:0007669"/>
    <property type="project" value="TreeGrafter"/>
</dbReference>
<feature type="transmembrane region" description="Helical" evidence="13">
    <location>
        <begin position="149"/>
        <end position="166"/>
    </location>
</feature>
<dbReference type="InterPro" id="IPR016174">
    <property type="entry name" value="Di-haem_cyt_TM"/>
</dbReference>
<keyword evidence="16" id="KW-1185">Reference proteome</keyword>
<dbReference type="InterPro" id="IPR011577">
    <property type="entry name" value="Cyt_b561_bac/Ni-Hgenase"/>
</dbReference>
<keyword evidence="7" id="KW-0479">Metal-binding</keyword>
<dbReference type="GO" id="GO:0009055">
    <property type="term" value="F:electron transfer activity"/>
    <property type="evidence" value="ECO:0007669"/>
    <property type="project" value="InterPro"/>
</dbReference>
<dbReference type="Pfam" id="PF01292">
    <property type="entry name" value="Ni_hydr_CYTB"/>
    <property type="match status" value="1"/>
</dbReference>